<proteinExistence type="predicted"/>
<name>A0A813KNP1_POLGL</name>
<feature type="non-terminal residue" evidence="3">
    <location>
        <position position="138"/>
    </location>
</feature>
<evidence type="ECO:0000313" key="4">
    <source>
        <dbReference type="Proteomes" id="UP000626109"/>
    </source>
</evidence>
<dbReference type="Proteomes" id="UP000626109">
    <property type="component" value="Unassembled WGS sequence"/>
</dbReference>
<keyword evidence="1" id="KW-0812">Transmembrane</keyword>
<dbReference type="AlphaFoldDB" id="A0A813KNP1"/>
<reference evidence="3" key="1">
    <citation type="submission" date="2021-02" db="EMBL/GenBank/DDBJ databases">
        <authorList>
            <person name="Dougan E. K."/>
            <person name="Rhodes N."/>
            <person name="Thang M."/>
            <person name="Chan C."/>
        </authorList>
    </citation>
    <scope>NUCLEOTIDE SEQUENCE</scope>
</reference>
<evidence type="ECO:0000256" key="1">
    <source>
        <dbReference type="SAM" id="Phobius"/>
    </source>
</evidence>
<sequence length="138" mass="15124">MFCLGMMMLVTMHPVFPIALWGLDKAGPLLLERSGLLGTDVDDEPRLSNFLPSIDEFQGSGQTGSLVVSRSLQSESSSSEPDLGTMLMVILYAAINAAIFMAITAVVASYYRTAVTEKRAPFQVSDEWKLANNNNEFR</sequence>
<feature type="transmembrane region" description="Helical" evidence="1">
    <location>
        <begin position="86"/>
        <end position="111"/>
    </location>
</feature>
<comment type="caution">
    <text evidence="3">The sequence shown here is derived from an EMBL/GenBank/DDBJ whole genome shotgun (WGS) entry which is preliminary data.</text>
</comment>
<evidence type="ECO:0000256" key="2">
    <source>
        <dbReference type="SAM" id="SignalP"/>
    </source>
</evidence>
<feature type="chain" id="PRO_5032619565" description="Transmembrane 9 superfamily member" evidence="2">
    <location>
        <begin position="18"/>
        <end position="138"/>
    </location>
</feature>
<protein>
    <recommendedName>
        <fullName evidence="5">Transmembrane 9 superfamily member</fullName>
    </recommendedName>
</protein>
<keyword evidence="1" id="KW-1133">Transmembrane helix</keyword>
<dbReference type="EMBL" id="CAJNNW010032177">
    <property type="protein sequence ID" value="CAE8711569.1"/>
    <property type="molecule type" value="Genomic_DNA"/>
</dbReference>
<gene>
    <name evidence="3" type="ORF">PGLA2088_LOCUS36543</name>
</gene>
<feature type="signal peptide" evidence="2">
    <location>
        <begin position="1"/>
        <end position="17"/>
    </location>
</feature>
<keyword evidence="1" id="KW-0472">Membrane</keyword>
<keyword evidence="2" id="KW-0732">Signal</keyword>
<evidence type="ECO:0000313" key="3">
    <source>
        <dbReference type="EMBL" id="CAE8711569.1"/>
    </source>
</evidence>
<evidence type="ECO:0008006" key="5">
    <source>
        <dbReference type="Google" id="ProtNLM"/>
    </source>
</evidence>
<organism evidence="3 4">
    <name type="scientific">Polarella glacialis</name>
    <name type="common">Dinoflagellate</name>
    <dbReference type="NCBI Taxonomy" id="89957"/>
    <lineage>
        <taxon>Eukaryota</taxon>
        <taxon>Sar</taxon>
        <taxon>Alveolata</taxon>
        <taxon>Dinophyceae</taxon>
        <taxon>Suessiales</taxon>
        <taxon>Suessiaceae</taxon>
        <taxon>Polarella</taxon>
    </lineage>
</organism>
<accession>A0A813KNP1</accession>